<dbReference type="Proteomes" id="UP000681526">
    <property type="component" value="Unassembled WGS sequence"/>
</dbReference>
<feature type="chain" id="PRO_5046772808" description="glycine oxidase" evidence="6">
    <location>
        <begin position="21"/>
        <end position="382"/>
    </location>
</feature>
<dbReference type="SUPFAM" id="SSF54373">
    <property type="entry name" value="FAD-linked reductases, C-terminal domain"/>
    <property type="match status" value="1"/>
</dbReference>
<evidence type="ECO:0000256" key="4">
    <source>
        <dbReference type="ARBA" id="ARBA00049872"/>
    </source>
</evidence>
<evidence type="ECO:0000313" key="8">
    <source>
        <dbReference type="EMBL" id="CAG5090703.1"/>
    </source>
</evidence>
<dbReference type="EC" id="1.4.3.19" evidence="5"/>
<dbReference type="EMBL" id="CAJRAY010000077">
    <property type="protein sequence ID" value="CAG5090703.1"/>
    <property type="molecule type" value="Genomic_DNA"/>
</dbReference>
<feature type="signal peptide" evidence="6">
    <location>
        <begin position="1"/>
        <end position="20"/>
    </location>
</feature>
<organism evidence="8 9">
    <name type="scientific">Thermobacillus xylanilyticus</name>
    <dbReference type="NCBI Taxonomy" id="76633"/>
    <lineage>
        <taxon>Bacteria</taxon>
        <taxon>Bacillati</taxon>
        <taxon>Bacillota</taxon>
        <taxon>Bacilli</taxon>
        <taxon>Bacillales</taxon>
        <taxon>Paenibacillaceae</taxon>
        <taxon>Thermobacillus</taxon>
    </lineage>
</organism>
<dbReference type="PANTHER" id="PTHR13847:SF289">
    <property type="entry name" value="GLYCINE OXIDASE"/>
    <property type="match status" value="1"/>
</dbReference>
<proteinExistence type="predicted"/>
<dbReference type="RefSeq" id="WP_213485260.1">
    <property type="nucleotide sequence ID" value="NZ_CAJRAY010000077.1"/>
</dbReference>
<feature type="domain" description="FAD dependent oxidoreductase" evidence="7">
    <location>
        <begin position="4"/>
        <end position="351"/>
    </location>
</feature>
<dbReference type="SUPFAM" id="SSF51905">
    <property type="entry name" value="FAD/NAD(P)-binding domain"/>
    <property type="match status" value="1"/>
</dbReference>
<dbReference type="GO" id="GO:0043799">
    <property type="term" value="F:glycine oxidase activity"/>
    <property type="evidence" value="ECO:0007669"/>
    <property type="project" value="UniProtKB-EC"/>
</dbReference>
<evidence type="ECO:0000256" key="3">
    <source>
        <dbReference type="ARBA" id="ARBA00023002"/>
    </source>
</evidence>
<gene>
    <name evidence="8" type="primary">txxe 2943-goxB</name>
    <name evidence="8" type="ORF">TXXE_14515</name>
</gene>
<dbReference type="Pfam" id="PF01266">
    <property type="entry name" value="DAO"/>
    <property type="match status" value="1"/>
</dbReference>
<comment type="catalytic activity">
    <reaction evidence="4">
        <text>glycine + O2 + H2O = glyoxylate + H2O2 + NH4(+)</text>
        <dbReference type="Rhea" id="RHEA:11532"/>
        <dbReference type="ChEBI" id="CHEBI:15377"/>
        <dbReference type="ChEBI" id="CHEBI:15379"/>
        <dbReference type="ChEBI" id="CHEBI:16240"/>
        <dbReference type="ChEBI" id="CHEBI:28938"/>
        <dbReference type="ChEBI" id="CHEBI:36655"/>
        <dbReference type="ChEBI" id="CHEBI:57305"/>
        <dbReference type="EC" id="1.4.3.19"/>
    </reaction>
</comment>
<dbReference type="PANTHER" id="PTHR13847">
    <property type="entry name" value="SARCOSINE DEHYDROGENASE-RELATED"/>
    <property type="match status" value="1"/>
</dbReference>
<dbReference type="Gene3D" id="3.50.50.60">
    <property type="entry name" value="FAD/NAD(P)-binding domain"/>
    <property type="match status" value="1"/>
</dbReference>
<comment type="pathway">
    <text evidence="1">Cofactor biosynthesis; thiamine diphosphate biosynthesis.</text>
</comment>
<accession>A0ABM8V6W1</accession>
<keyword evidence="6" id="KW-0732">Signal</keyword>
<sequence>MSGRVVILGGGIIGLSAAFAAAAKGFGVTVVEAGRPGGQASGAAAGMLAPYTENSDGPDPFFALCLKSLRMYPDWAAAIEEASGRKIELRRSGSLAVALGEADVLPLTARMAWQNRYGARAELVGSSELRQLEPQLAPDIETALYIPEEGHVYAPALVEALESACRRRGVAIAAEAGRTVRLNLGADGVEIGTERAGTFTGDVLVVCTGAWTGLFERELGLPLPVHPIRGQICAYPMPAGLIRRIVVSPQAYWTAKNNGTLVCGASEDVAGFDTSVTERGIARLVRWGPKVFPILKDLEPVHRWAGLRPGTLDGRPLIGRLGHAPRVVIAAGHYRNGILLAPATGAAVAALLTGEAPPVPLDAFDPLRFTAVRQIEFEGMRA</sequence>
<dbReference type="InterPro" id="IPR036188">
    <property type="entry name" value="FAD/NAD-bd_sf"/>
</dbReference>
<evidence type="ECO:0000256" key="2">
    <source>
        <dbReference type="ARBA" id="ARBA00022977"/>
    </source>
</evidence>
<evidence type="ECO:0000313" key="9">
    <source>
        <dbReference type="Proteomes" id="UP000681526"/>
    </source>
</evidence>
<evidence type="ECO:0000256" key="5">
    <source>
        <dbReference type="ARBA" id="ARBA00050018"/>
    </source>
</evidence>
<evidence type="ECO:0000256" key="6">
    <source>
        <dbReference type="SAM" id="SignalP"/>
    </source>
</evidence>
<dbReference type="Gene3D" id="3.30.9.10">
    <property type="entry name" value="D-Amino Acid Oxidase, subunit A, domain 2"/>
    <property type="match status" value="1"/>
</dbReference>
<comment type="caution">
    <text evidence="8">The sequence shown here is derived from an EMBL/GenBank/DDBJ whole genome shotgun (WGS) entry which is preliminary data.</text>
</comment>
<dbReference type="InterPro" id="IPR012727">
    <property type="entry name" value="Gly_oxidase_ThiO"/>
</dbReference>
<evidence type="ECO:0000259" key="7">
    <source>
        <dbReference type="Pfam" id="PF01266"/>
    </source>
</evidence>
<protein>
    <recommendedName>
        <fullName evidence="5">glycine oxidase</fullName>
        <ecNumber evidence="5">1.4.3.19</ecNumber>
    </recommendedName>
</protein>
<keyword evidence="9" id="KW-1185">Reference proteome</keyword>
<evidence type="ECO:0000256" key="1">
    <source>
        <dbReference type="ARBA" id="ARBA00004948"/>
    </source>
</evidence>
<name>A0ABM8V6W1_THEXY</name>
<dbReference type="InterPro" id="IPR006076">
    <property type="entry name" value="FAD-dep_OxRdtase"/>
</dbReference>
<dbReference type="NCBIfam" id="TIGR02352">
    <property type="entry name" value="thiamin_ThiO"/>
    <property type="match status" value="1"/>
</dbReference>
<keyword evidence="2" id="KW-0784">Thiamine biosynthesis</keyword>
<reference evidence="8 9" key="1">
    <citation type="submission" date="2021-04" db="EMBL/GenBank/DDBJ databases">
        <authorList>
            <person name="Rakotoarivonina H."/>
        </authorList>
    </citation>
    <scope>NUCLEOTIDE SEQUENCE [LARGE SCALE GENOMIC DNA]</scope>
    <source>
        <strain evidence="8 9">XE</strain>
    </source>
</reference>
<keyword evidence="3 8" id="KW-0560">Oxidoreductase</keyword>